<dbReference type="HOGENOM" id="CLU_1115580_0_0_1"/>
<dbReference type="Proteomes" id="UP000054337">
    <property type="component" value="Unassembled WGS sequence"/>
</dbReference>
<sequence length="249" mass="26517">METVSKGNQPTRYQTWATAASCPLHGLACACGNRTGQQPPSPKTRELAHGSLWMCSAVPYTDNCLVVLASIFPVGAVGRPILPPTTYSFVIGQGTAHVWHALCQGICHGDAGLHVILLTCGPPIGHGAARRTHWASGRFPCFFRCSSTDVARPFLTYLLPTHAPTLCPQAPWMRRLATAWLVHARIALSGPSMSSPPPSGRALHRPGLAPTHYPPSGVPAIEAAATRSRWRHPPNVILNKAEATAAGLP</sequence>
<keyword evidence="2" id="KW-1185">Reference proteome</keyword>
<dbReference type="EMBL" id="KI968831">
    <property type="protein sequence ID" value="EUN21846.1"/>
    <property type="molecule type" value="Genomic_DNA"/>
</dbReference>
<evidence type="ECO:0000313" key="2">
    <source>
        <dbReference type="Proteomes" id="UP000054337"/>
    </source>
</evidence>
<dbReference type="GeneID" id="26252521"/>
<dbReference type="RefSeq" id="XP_014551397.1">
    <property type="nucleotide sequence ID" value="XM_014695911.1"/>
</dbReference>
<proteinExistence type="predicted"/>
<reference evidence="1 2" key="1">
    <citation type="journal article" date="2013" name="PLoS Genet.">
        <title>Comparative genome structure, secondary metabolite, and effector coding capacity across Cochliobolus pathogens.</title>
        <authorList>
            <person name="Condon B.J."/>
            <person name="Leng Y."/>
            <person name="Wu D."/>
            <person name="Bushley K.E."/>
            <person name="Ohm R.A."/>
            <person name="Otillar R."/>
            <person name="Martin J."/>
            <person name="Schackwitz W."/>
            <person name="Grimwood J."/>
            <person name="MohdZainudin N."/>
            <person name="Xue C."/>
            <person name="Wang R."/>
            <person name="Manning V.A."/>
            <person name="Dhillon B."/>
            <person name="Tu Z.J."/>
            <person name="Steffenson B.J."/>
            <person name="Salamov A."/>
            <person name="Sun H."/>
            <person name="Lowry S."/>
            <person name="LaButti K."/>
            <person name="Han J."/>
            <person name="Copeland A."/>
            <person name="Lindquist E."/>
            <person name="Barry K."/>
            <person name="Schmutz J."/>
            <person name="Baker S.E."/>
            <person name="Ciuffetti L.M."/>
            <person name="Grigoriev I.V."/>
            <person name="Zhong S."/>
            <person name="Turgeon B.G."/>
        </authorList>
    </citation>
    <scope>NUCLEOTIDE SEQUENCE [LARGE SCALE GENOMIC DNA]</scope>
    <source>
        <strain evidence="1 2">FI3</strain>
    </source>
</reference>
<evidence type="ECO:0000313" key="1">
    <source>
        <dbReference type="EMBL" id="EUN21846.1"/>
    </source>
</evidence>
<protein>
    <submittedName>
        <fullName evidence="1">Uncharacterized protein</fullName>
    </submittedName>
</protein>
<accession>W7E090</accession>
<organism evidence="1 2">
    <name type="scientific">Bipolaris victoriae (strain FI3)</name>
    <name type="common">Victoria blight of oats agent</name>
    <name type="synonym">Cochliobolus victoriae</name>
    <dbReference type="NCBI Taxonomy" id="930091"/>
    <lineage>
        <taxon>Eukaryota</taxon>
        <taxon>Fungi</taxon>
        <taxon>Dikarya</taxon>
        <taxon>Ascomycota</taxon>
        <taxon>Pezizomycotina</taxon>
        <taxon>Dothideomycetes</taxon>
        <taxon>Pleosporomycetidae</taxon>
        <taxon>Pleosporales</taxon>
        <taxon>Pleosporineae</taxon>
        <taxon>Pleosporaceae</taxon>
        <taxon>Bipolaris</taxon>
    </lineage>
</organism>
<gene>
    <name evidence="1" type="ORF">COCVIDRAFT_20347</name>
</gene>
<dbReference type="AlphaFoldDB" id="W7E090"/>
<name>W7E090_BIPV3</name>
<dbReference type="PROSITE" id="PS51257">
    <property type="entry name" value="PROKAR_LIPOPROTEIN"/>
    <property type="match status" value="1"/>
</dbReference>